<dbReference type="Ensembl" id="ENSECRT00000029365.1">
    <property type="protein sequence ID" value="ENSECRP00000028753.1"/>
    <property type="gene ID" value="ENSECRG00000019467.1"/>
</dbReference>
<protein>
    <recommendedName>
        <fullName evidence="1">Pyrin domain-containing protein</fullName>
    </recommendedName>
</protein>
<dbReference type="SUPFAM" id="SSF47986">
    <property type="entry name" value="DEATH domain"/>
    <property type="match status" value="1"/>
</dbReference>
<evidence type="ECO:0000313" key="2">
    <source>
        <dbReference type="Ensembl" id="ENSECRP00000028753.1"/>
    </source>
</evidence>
<dbReference type="PROSITE" id="PS50824">
    <property type="entry name" value="DAPIN"/>
    <property type="match status" value="1"/>
</dbReference>
<feature type="domain" description="Pyrin" evidence="1">
    <location>
        <begin position="1"/>
        <end position="89"/>
    </location>
</feature>
<dbReference type="SMART" id="SM01289">
    <property type="entry name" value="PYRIN"/>
    <property type="match status" value="1"/>
</dbReference>
<reference evidence="2" key="1">
    <citation type="submission" date="2021-06" db="EMBL/GenBank/DDBJ databases">
        <authorList>
            <consortium name="Wellcome Sanger Institute Data Sharing"/>
        </authorList>
    </citation>
    <scope>NUCLEOTIDE SEQUENCE [LARGE SCALE GENOMIC DNA]</scope>
</reference>
<reference evidence="2" key="2">
    <citation type="submission" date="2025-08" db="UniProtKB">
        <authorList>
            <consortium name="Ensembl"/>
        </authorList>
    </citation>
    <scope>IDENTIFICATION</scope>
</reference>
<reference evidence="2" key="3">
    <citation type="submission" date="2025-09" db="UniProtKB">
        <authorList>
            <consortium name="Ensembl"/>
        </authorList>
    </citation>
    <scope>IDENTIFICATION</scope>
</reference>
<dbReference type="AlphaFoldDB" id="A0A8C4TAJ6"/>
<dbReference type="Proteomes" id="UP000694620">
    <property type="component" value="Chromosome 11"/>
</dbReference>
<evidence type="ECO:0000259" key="1">
    <source>
        <dbReference type="PROSITE" id="PS50824"/>
    </source>
</evidence>
<dbReference type="Pfam" id="PF02758">
    <property type="entry name" value="PYRIN"/>
    <property type="match status" value="1"/>
</dbReference>
<proteinExistence type="predicted"/>
<sequence length="128" mass="14979">MEPSITDMILKHLEELGEQDFKRFREKLREHKVHGLKIPWSVLEKADYYDTVNNIVRCFDDNAVVESVKILEHIGNRNVAEKLRAEHKGKEMPLLIYVIYSTYTNWINQNSGSKRKKLILAGPRLSKT</sequence>
<dbReference type="InterPro" id="IPR011029">
    <property type="entry name" value="DEATH-like_dom_sf"/>
</dbReference>
<name>A0A8C4TAJ6_ERPCA</name>
<evidence type="ECO:0000313" key="3">
    <source>
        <dbReference type="Proteomes" id="UP000694620"/>
    </source>
</evidence>
<dbReference type="InterPro" id="IPR004020">
    <property type="entry name" value="DAPIN"/>
</dbReference>
<organism evidence="2 3">
    <name type="scientific">Erpetoichthys calabaricus</name>
    <name type="common">Rope fish</name>
    <name type="synonym">Calamoichthys calabaricus</name>
    <dbReference type="NCBI Taxonomy" id="27687"/>
    <lineage>
        <taxon>Eukaryota</taxon>
        <taxon>Metazoa</taxon>
        <taxon>Chordata</taxon>
        <taxon>Craniata</taxon>
        <taxon>Vertebrata</taxon>
        <taxon>Euteleostomi</taxon>
        <taxon>Actinopterygii</taxon>
        <taxon>Polypteriformes</taxon>
        <taxon>Polypteridae</taxon>
        <taxon>Erpetoichthys</taxon>
    </lineage>
</organism>
<keyword evidence="3" id="KW-1185">Reference proteome</keyword>
<dbReference type="Gene3D" id="1.10.533.10">
    <property type="entry name" value="Death Domain, Fas"/>
    <property type="match status" value="1"/>
</dbReference>
<accession>A0A8C4TAJ6</accession>